<evidence type="ECO:0000256" key="2">
    <source>
        <dbReference type="ARBA" id="ARBA00005684"/>
    </source>
</evidence>
<dbReference type="GO" id="GO:0004134">
    <property type="term" value="F:4-alpha-glucanotransferase activity"/>
    <property type="evidence" value="ECO:0007669"/>
    <property type="project" value="UniProtKB-EC"/>
</dbReference>
<dbReference type="Proteomes" id="UP001485043">
    <property type="component" value="Unassembled WGS sequence"/>
</dbReference>
<dbReference type="GO" id="GO:0005975">
    <property type="term" value="P:carbohydrate metabolic process"/>
    <property type="evidence" value="ECO:0007669"/>
    <property type="project" value="InterPro"/>
</dbReference>
<dbReference type="PANTHER" id="PTHR32438:SF5">
    <property type="entry name" value="4-ALPHA-GLUCANOTRANSFERASE DPE1, CHLOROPLASTIC_AMYLOPLASTIC"/>
    <property type="match status" value="1"/>
</dbReference>
<dbReference type="InterPro" id="IPR003385">
    <property type="entry name" value="Glyco_hydro_77"/>
</dbReference>
<dbReference type="InterPro" id="IPR017853">
    <property type="entry name" value="GH"/>
</dbReference>
<reference evidence="9 10" key="1">
    <citation type="journal article" date="2024" name="Nat. Commun.">
        <title>Phylogenomics reveals the evolutionary origins of lichenization in chlorophyte algae.</title>
        <authorList>
            <person name="Puginier C."/>
            <person name="Libourel C."/>
            <person name="Otte J."/>
            <person name="Skaloud P."/>
            <person name="Haon M."/>
            <person name="Grisel S."/>
            <person name="Petersen M."/>
            <person name="Berrin J.G."/>
            <person name="Delaux P.M."/>
            <person name="Dal Grande F."/>
            <person name="Keller J."/>
        </authorList>
    </citation>
    <scope>NUCLEOTIDE SEQUENCE [LARGE SCALE GENOMIC DNA]</scope>
    <source>
        <strain evidence="9 10">SAG 2523</strain>
    </source>
</reference>
<evidence type="ECO:0000256" key="7">
    <source>
        <dbReference type="ARBA" id="ARBA00031423"/>
    </source>
</evidence>
<proteinExistence type="inferred from homology"/>
<dbReference type="PANTHER" id="PTHR32438">
    <property type="entry name" value="4-ALPHA-GLUCANOTRANSFERASE DPE1, CHLOROPLASTIC/AMYLOPLASTIC"/>
    <property type="match status" value="1"/>
</dbReference>
<keyword evidence="5" id="KW-0808">Transferase</keyword>
<dbReference type="AlphaFoldDB" id="A0AAW1TGL2"/>
<comment type="similarity">
    <text evidence="2">Belongs to the disproportionating enzyme family.</text>
</comment>
<evidence type="ECO:0000256" key="1">
    <source>
        <dbReference type="ARBA" id="ARBA00000439"/>
    </source>
</evidence>
<organism evidence="9 10">
    <name type="scientific">Apatococcus fuscideae</name>
    <dbReference type="NCBI Taxonomy" id="2026836"/>
    <lineage>
        <taxon>Eukaryota</taxon>
        <taxon>Viridiplantae</taxon>
        <taxon>Chlorophyta</taxon>
        <taxon>core chlorophytes</taxon>
        <taxon>Trebouxiophyceae</taxon>
        <taxon>Chlorellales</taxon>
        <taxon>Chlorellaceae</taxon>
        <taxon>Apatococcus</taxon>
    </lineage>
</organism>
<gene>
    <name evidence="9" type="ORF">WJX84_001533</name>
</gene>
<sequence length="237" mass="25997">MQSSLQRSGSFLRPQRLLVGRVNAALPTARAPRSRQQQSPIERSLTSSTLCHAATMEAPPKPPPTVLPREGPKYEYEGLDIGSDIDVQYGSDTQGIPKNRRSGVILHPTSLPGPYGTGEIGQEAYRFVDWLASAGMQIWQVLPLGPPETQFWSPYSGTDALCGHPLMIPLDELVSEGLMDSSELPAKSSSAQAADFNTVNEFREPLLVKVADRLLSDSKHANLRKQMDAFRSENAWV</sequence>
<evidence type="ECO:0000313" key="9">
    <source>
        <dbReference type="EMBL" id="KAK9867464.1"/>
    </source>
</evidence>
<name>A0AAW1TGL2_9CHLO</name>
<dbReference type="Gene3D" id="3.20.20.80">
    <property type="entry name" value="Glycosidases"/>
    <property type="match status" value="1"/>
</dbReference>
<accession>A0AAW1TGL2</accession>
<comment type="catalytic activity">
    <reaction evidence="1">
        <text>Transfers a segment of a (1-&gt;4)-alpha-D-glucan to a new position in an acceptor, which may be glucose or a (1-&gt;4)-alpha-D-glucan.</text>
        <dbReference type="EC" id="2.4.1.25"/>
    </reaction>
</comment>
<evidence type="ECO:0000256" key="6">
    <source>
        <dbReference type="ARBA" id="ARBA00023277"/>
    </source>
</evidence>
<evidence type="ECO:0000256" key="5">
    <source>
        <dbReference type="ARBA" id="ARBA00022679"/>
    </source>
</evidence>
<dbReference type="SUPFAM" id="SSF51445">
    <property type="entry name" value="(Trans)glycosidases"/>
    <property type="match status" value="1"/>
</dbReference>
<evidence type="ECO:0000256" key="8">
    <source>
        <dbReference type="ARBA" id="ARBA00031501"/>
    </source>
</evidence>
<protein>
    <recommendedName>
        <fullName evidence="3">4-alpha-glucanotransferase</fullName>
        <ecNumber evidence="3">2.4.1.25</ecNumber>
    </recommendedName>
    <alternativeName>
        <fullName evidence="7">Amylomaltase</fullName>
    </alternativeName>
    <alternativeName>
        <fullName evidence="8">Disproportionating enzyme</fullName>
    </alternativeName>
</protein>
<comment type="caution">
    <text evidence="9">The sequence shown here is derived from an EMBL/GenBank/DDBJ whole genome shotgun (WGS) entry which is preliminary data.</text>
</comment>
<keyword evidence="4" id="KW-0328">Glycosyltransferase</keyword>
<dbReference type="Pfam" id="PF02446">
    <property type="entry name" value="Glyco_hydro_77"/>
    <property type="match status" value="1"/>
</dbReference>
<dbReference type="EMBL" id="JALJOV010000085">
    <property type="protein sequence ID" value="KAK9867464.1"/>
    <property type="molecule type" value="Genomic_DNA"/>
</dbReference>
<keyword evidence="10" id="KW-1185">Reference proteome</keyword>
<keyword evidence="6" id="KW-0119">Carbohydrate metabolism</keyword>
<evidence type="ECO:0000313" key="10">
    <source>
        <dbReference type="Proteomes" id="UP001485043"/>
    </source>
</evidence>
<dbReference type="EC" id="2.4.1.25" evidence="3"/>
<feature type="non-terminal residue" evidence="9">
    <location>
        <position position="237"/>
    </location>
</feature>
<evidence type="ECO:0000256" key="3">
    <source>
        <dbReference type="ARBA" id="ARBA00012560"/>
    </source>
</evidence>
<evidence type="ECO:0000256" key="4">
    <source>
        <dbReference type="ARBA" id="ARBA00022676"/>
    </source>
</evidence>